<sequence length="70" mass="7307">ATSHGERDIGLTAVAVPIRTQSGVAVASLSLSGPSARITEQDIEVFADDLRETAARIASQGFHHPLGPRT</sequence>
<dbReference type="Gene3D" id="3.30.450.40">
    <property type="match status" value="1"/>
</dbReference>
<feature type="non-terminal residue" evidence="2">
    <location>
        <position position="1"/>
    </location>
</feature>
<evidence type="ECO:0000313" key="2">
    <source>
        <dbReference type="EMBL" id="MER6984984.1"/>
    </source>
</evidence>
<protein>
    <submittedName>
        <fullName evidence="2">IclR family transcriptional regulator C-terminal domain-containing protein</fullName>
    </submittedName>
</protein>
<evidence type="ECO:0000313" key="3">
    <source>
        <dbReference type="Proteomes" id="UP001458415"/>
    </source>
</evidence>
<gene>
    <name evidence="2" type="ORF">ABT317_50625</name>
</gene>
<dbReference type="InterPro" id="IPR029016">
    <property type="entry name" value="GAF-like_dom_sf"/>
</dbReference>
<dbReference type="Pfam" id="PF01614">
    <property type="entry name" value="IclR_C"/>
    <property type="match status" value="1"/>
</dbReference>
<dbReference type="Proteomes" id="UP001458415">
    <property type="component" value="Unassembled WGS sequence"/>
</dbReference>
<keyword evidence="3" id="KW-1185">Reference proteome</keyword>
<comment type="caution">
    <text evidence="2">The sequence shown here is derived from an EMBL/GenBank/DDBJ whole genome shotgun (WGS) entry which is preliminary data.</text>
</comment>
<dbReference type="InterPro" id="IPR014757">
    <property type="entry name" value="Tscrpt_reg_IclR_C"/>
</dbReference>
<dbReference type="PROSITE" id="PS51078">
    <property type="entry name" value="ICLR_ED"/>
    <property type="match status" value="1"/>
</dbReference>
<organism evidence="2 3">
    <name type="scientific">Streptomyces carpinensis</name>
    <dbReference type="NCBI Taxonomy" id="66369"/>
    <lineage>
        <taxon>Bacteria</taxon>
        <taxon>Bacillati</taxon>
        <taxon>Actinomycetota</taxon>
        <taxon>Actinomycetes</taxon>
        <taxon>Kitasatosporales</taxon>
        <taxon>Streptomycetaceae</taxon>
        <taxon>Streptomyces</taxon>
    </lineage>
</organism>
<dbReference type="SUPFAM" id="SSF55781">
    <property type="entry name" value="GAF domain-like"/>
    <property type="match status" value="1"/>
</dbReference>
<accession>A0ABV1WLL3</accession>
<name>A0ABV1WLL3_9ACTN</name>
<evidence type="ECO:0000259" key="1">
    <source>
        <dbReference type="PROSITE" id="PS51078"/>
    </source>
</evidence>
<feature type="domain" description="IclR-ED" evidence="1">
    <location>
        <begin position="1"/>
        <end position="63"/>
    </location>
</feature>
<dbReference type="EMBL" id="JBEPCU010002130">
    <property type="protein sequence ID" value="MER6984984.1"/>
    <property type="molecule type" value="Genomic_DNA"/>
</dbReference>
<reference evidence="2 3" key="1">
    <citation type="submission" date="2024-06" db="EMBL/GenBank/DDBJ databases">
        <title>The Natural Products Discovery Center: Release of the First 8490 Sequenced Strains for Exploring Actinobacteria Biosynthetic Diversity.</title>
        <authorList>
            <person name="Kalkreuter E."/>
            <person name="Kautsar S.A."/>
            <person name="Yang D."/>
            <person name="Bader C.D."/>
            <person name="Teijaro C.N."/>
            <person name="Fluegel L."/>
            <person name="Davis C.M."/>
            <person name="Simpson J.R."/>
            <person name="Lauterbach L."/>
            <person name="Steele A.D."/>
            <person name="Gui C."/>
            <person name="Meng S."/>
            <person name="Li G."/>
            <person name="Viehrig K."/>
            <person name="Ye F."/>
            <person name="Su P."/>
            <person name="Kiefer A.F."/>
            <person name="Nichols A."/>
            <person name="Cepeda A.J."/>
            <person name="Yan W."/>
            <person name="Fan B."/>
            <person name="Jiang Y."/>
            <person name="Adhikari A."/>
            <person name="Zheng C.-J."/>
            <person name="Schuster L."/>
            <person name="Cowan T.M."/>
            <person name="Smanski M.J."/>
            <person name="Chevrette M.G."/>
            <person name="De Carvalho L.P.S."/>
            <person name="Shen B."/>
        </authorList>
    </citation>
    <scope>NUCLEOTIDE SEQUENCE [LARGE SCALE GENOMIC DNA]</scope>
    <source>
        <strain evidence="2 3">NPDC000634</strain>
    </source>
</reference>
<proteinExistence type="predicted"/>